<proteinExistence type="predicted"/>
<gene>
    <name evidence="3" type="ORF">D7V88_16695</name>
</gene>
<feature type="compositionally biased region" description="Low complexity" evidence="2">
    <location>
        <begin position="250"/>
        <end position="264"/>
    </location>
</feature>
<feature type="coiled-coil region" evidence="1">
    <location>
        <begin position="334"/>
        <end position="368"/>
    </location>
</feature>
<evidence type="ECO:0000256" key="2">
    <source>
        <dbReference type="SAM" id="MobiDB-lite"/>
    </source>
</evidence>
<evidence type="ECO:0000256" key="1">
    <source>
        <dbReference type="SAM" id="Coils"/>
    </source>
</evidence>
<protein>
    <recommendedName>
        <fullName evidence="5">DUF2326 domain-containing protein</fullName>
    </recommendedName>
</protein>
<dbReference type="Proteomes" id="UP000268094">
    <property type="component" value="Unassembled WGS sequence"/>
</dbReference>
<keyword evidence="4" id="KW-1185">Reference proteome</keyword>
<keyword evidence="1" id="KW-0175">Coiled coil</keyword>
<evidence type="ECO:0000313" key="3">
    <source>
        <dbReference type="EMBL" id="RKG87106.1"/>
    </source>
</evidence>
<feature type="region of interest" description="Disordered" evidence="2">
    <location>
        <begin position="239"/>
        <end position="265"/>
    </location>
</feature>
<dbReference type="RefSeq" id="WP_120541630.1">
    <property type="nucleotide sequence ID" value="NZ_RAVZ01000103.1"/>
</dbReference>
<feature type="coiled-coil region" evidence="1">
    <location>
        <begin position="443"/>
        <end position="477"/>
    </location>
</feature>
<feature type="region of interest" description="Disordered" evidence="2">
    <location>
        <begin position="282"/>
        <end position="306"/>
    </location>
</feature>
<name>A0A3A8IWY0_9BACT</name>
<organism evidence="3 4">
    <name type="scientific">Corallococcus terminator</name>
    <dbReference type="NCBI Taxonomy" id="2316733"/>
    <lineage>
        <taxon>Bacteria</taxon>
        <taxon>Pseudomonadati</taxon>
        <taxon>Myxococcota</taxon>
        <taxon>Myxococcia</taxon>
        <taxon>Myxococcales</taxon>
        <taxon>Cystobacterineae</taxon>
        <taxon>Myxococcaceae</taxon>
        <taxon>Corallococcus</taxon>
    </lineage>
</organism>
<dbReference type="OrthoDB" id="180544at2"/>
<evidence type="ECO:0008006" key="5">
    <source>
        <dbReference type="Google" id="ProtNLM"/>
    </source>
</evidence>
<comment type="caution">
    <text evidence="3">The sequence shown here is derived from an EMBL/GenBank/DDBJ whole genome shotgun (WGS) entry which is preliminary data.</text>
</comment>
<accession>A0A3A8IWY0</accession>
<evidence type="ECO:0000313" key="4">
    <source>
        <dbReference type="Proteomes" id="UP000268094"/>
    </source>
</evidence>
<reference evidence="4" key="1">
    <citation type="submission" date="2018-09" db="EMBL/GenBank/DDBJ databases">
        <authorList>
            <person name="Livingstone P.G."/>
            <person name="Whitworth D.E."/>
        </authorList>
    </citation>
    <scope>NUCLEOTIDE SEQUENCE [LARGE SCALE GENOMIC DNA]</scope>
    <source>
        <strain evidence="4">CA054A</strain>
    </source>
</reference>
<dbReference type="EMBL" id="RAVZ01000103">
    <property type="protein sequence ID" value="RKG87106.1"/>
    <property type="molecule type" value="Genomic_DNA"/>
</dbReference>
<dbReference type="AlphaFoldDB" id="A0A3A8IWY0"/>
<sequence>MPRKQDRKTLDLQWPAPDLKPGAGLAEPRLWVQRLRLWHDFADDDPAHGRNIEFRRGLNIVSSPAGPTAEQVSTGHAAGKTLLCRQIRYCLGEDTYADPEDTAAIRARFPNGGVGAEVRLCGEAWVVRRAFASRADDRALRGERLEDLADDAHRGSFGAFRKAIEAVAFTDAHRELLKEIEDIEVPWQYVLAWLTRDQECRLDGLTHWRHPESSSHSPVRKAAAETRLNVLRMATGLYSEQSNTARKRASAASQTASTAESAARQADERFKVLRRDLASALQRDEGDIWPPPPSSPEEALHDEQAAREAHIRKLEALVDQRLRGTAVVETTAAQKANEQALEAARAELAVVEQQITDLDDEVKRGKAQLELVSTDSAKAWADLRSAKHPTCPYDDTPLNVEKAKFVCPMPRLPDPDAARRLAQESDTHQKKVADEVISMANTLAKLKGQRAGLNTRITNLERAIEAHQLAITRATEESQAAWAAKGTLRNFVASVKALEDTRAAEKKAKDAEKSILEHKNEHLSTYSTAELTKWFDVLVKQIVANEAKGDVTLDGKGLHATIQWRGRRRSVALNSLRIVLFDLAALLCAVEGTSSAPAFLLHDSPREGDLDPWTYARLFEAVLTLGPKEEMAPFQYIVTTTTEPPGGDVRERVRVELSARSDATRFFRVDL</sequence>